<evidence type="ECO:0000256" key="4">
    <source>
        <dbReference type="ARBA" id="ARBA00022679"/>
    </source>
</evidence>
<feature type="domain" description="Histidine kinase" evidence="7">
    <location>
        <begin position="315"/>
        <end position="531"/>
    </location>
</feature>
<dbReference type="PROSITE" id="PS50109">
    <property type="entry name" value="HIS_KIN"/>
    <property type="match status" value="1"/>
</dbReference>
<evidence type="ECO:0000256" key="6">
    <source>
        <dbReference type="SAM" id="Phobius"/>
    </source>
</evidence>
<keyword evidence="6" id="KW-0472">Membrane</keyword>
<dbReference type="InterPro" id="IPR003661">
    <property type="entry name" value="HisK_dim/P_dom"/>
</dbReference>
<keyword evidence="9" id="KW-1185">Reference proteome</keyword>
<dbReference type="InterPro" id="IPR036097">
    <property type="entry name" value="HisK_dim/P_sf"/>
</dbReference>
<dbReference type="STRING" id="649349.Lbys_2729"/>
<dbReference type="InterPro" id="IPR004358">
    <property type="entry name" value="Sig_transdc_His_kin-like_C"/>
</dbReference>
<dbReference type="HOGENOM" id="CLU_026375_1_0_10"/>
<feature type="transmembrane region" description="Helical" evidence="6">
    <location>
        <begin position="6"/>
        <end position="26"/>
    </location>
</feature>
<reference key="1">
    <citation type="submission" date="2010-11" db="EMBL/GenBank/DDBJ databases">
        <title>The complete genome of Leadbetterella byssophila DSM 17132.</title>
        <authorList>
            <consortium name="US DOE Joint Genome Institute (JGI-PGF)"/>
            <person name="Lucas S."/>
            <person name="Copeland A."/>
            <person name="Lapidus A."/>
            <person name="Glavina del Rio T."/>
            <person name="Dalin E."/>
            <person name="Tice H."/>
            <person name="Bruce D."/>
            <person name="Goodwin L."/>
            <person name="Pitluck S."/>
            <person name="Kyrpides N."/>
            <person name="Mavromatis K."/>
            <person name="Ivanova N."/>
            <person name="Teshima H."/>
            <person name="Brettin T."/>
            <person name="Detter J.C."/>
            <person name="Han C."/>
            <person name="Tapia R."/>
            <person name="Land M."/>
            <person name="Hauser L."/>
            <person name="Markowitz V."/>
            <person name="Cheng J.-F."/>
            <person name="Hugenholtz P."/>
            <person name="Woyke T."/>
            <person name="Wu D."/>
            <person name="Tindall B."/>
            <person name="Pomrenke H.G."/>
            <person name="Brambilla E."/>
            <person name="Klenk H.-P."/>
            <person name="Eisen J.A."/>
        </authorList>
    </citation>
    <scope>NUCLEOTIDE SEQUENCE [LARGE SCALE GENOMIC DNA]</scope>
    <source>
        <strain>DSM 17132</strain>
    </source>
</reference>
<evidence type="ECO:0000256" key="5">
    <source>
        <dbReference type="ARBA" id="ARBA00022777"/>
    </source>
</evidence>
<dbReference type="PRINTS" id="PR00344">
    <property type="entry name" value="BCTRLSENSOR"/>
</dbReference>
<dbReference type="CDD" id="cd00075">
    <property type="entry name" value="HATPase"/>
    <property type="match status" value="1"/>
</dbReference>
<dbReference type="RefSeq" id="WP_013409423.1">
    <property type="nucleotide sequence ID" value="NC_014655.1"/>
</dbReference>
<keyword evidence="3" id="KW-0597">Phosphoprotein</keyword>
<keyword evidence="4" id="KW-0808">Transferase</keyword>
<dbReference type="eggNOG" id="COG2205">
    <property type="taxonomic scope" value="Bacteria"/>
</dbReference>
<proteinExistence type="predicted"/>
<dbReference type="SMART" id="SM00388">
    <property type="entry name" value="HisKA"/>
    <property type="match status" value="1"/>
</dbReference>
<dbReference type="EC" id="2.7.13.3" evidence="2"/>
<organism evidence="8 9">
    <name type="scientific">Leadbetterella byssophila (strain DSM 17132 / JCM 16389 / KACC 11308 / NBRC 106382 / 4M15)</name>
    <dbReference type="NCBI Taxonomy" id="649349"/>
    <lineage>
        <taxon>Bacteria</taxon>
        <taxon>Pseudomonadati</taxon>
        <taxon>Bacteroidota</taxon>
        <taxon>Cytophagia</taxon>
        <taxon>Cytophagales</taxon>
        <taxon>Leadbetterellaceae</taxon>
        <taxon>Leadbetterella</taxon>
    </lineage>
</organism>
<evidence type="ECO:0000256" key="3">
    <source>
        <dbReference type="ARBA" id="ARBA00022553"/>
    </source>
</evidence>
<dbReference type="CDD" id="cd00082">
    <property type="entry name" value="HisKA"/>
    <property type="match status" value="1"/>
</dbReference>
<dbReference type="Gene3D" id="3.30.565.10">
    <property type="entry name" value="Histidine kinase-like ATPase, C-terminal domain"/>
    <property type="match status" value="1"/>
</dbReference>
<evidence type="ECO:0000256" key="1">
    <source>
        <dbReference type="ARBA" id="ARBA00000085"/>
    </source>
</evidence>
<dbReference type="Pfam" id="PF02518">
    <property type="entry name" value="HATPase_c"/>
    <property type="match status" value="1"/>
</dbReference>
<accession>E4RQU8</accession>
<feature type="transmembrane region" description="Helical" evidence="6">
    <location>
        <begin position="274"/>
        <end position="294"/>
    </location>
</feature>
<dbReference type="Proteomes" id="UP000007435">
    <property type="component" value="Chromosome"/>
</dbReference>
<evidence type="ECO:0000256" key="2">
    <source>
        <dbReference type="ARBA" id="ARBA00012438"/>
    </source>
</evidence>
<dbReference type="InterPro" id="IPR036890">
    <property type="entry name" value="HATPase_C_sf"/>
</dbReference>
<evidence type="ECO:0000313" key="9">
    <source>
        <dbReference type="Proteomes" id="UP000007435"/>
    </source>
</evidence>
<dbReference type="AlphaFoldDB" id="E4RQU8"/>
<protein>
    <recommendedName>
        <fullName evidence="2">histidine kinase</fullName>
        <ecNumber evidence="2">2.7.13.3</ecNumber>
    </recommendedName>
</protein>
<keyword evidence="6" id="KW-0812">Transmembrane</keyword>
<evidence type="ECO:0000259" key="7">
    <source>
        <dbReference type="PROSITE" id="PS50109"/>
    </source>
</evidence>
<dbReference type="PANTHER" id="PTHR43547:SF2">
    <property type="entry name" value="HYBRID SIGNAL TRANSDUCTION HISTIDINE KINASE C"/>
    <property type="match status" value="1"/>
</dbReference>
<dbReference type="FunFam" id="3.30.565.10:FF:000006">
    <property type="entry name" value="Sensor histidine kinase WalK"/>
    <property type="match status" value="1"/>
</dbReference>
<keyword evidence="5 8" id="KW-0418">Kinase</keyword>
<comment type="catalytic activity">
    <reaction evidence="1">
        <text>ATP + protein L-histidine = ADP + protein N-phospho-L-histidine.</text>
        <dbReference type="EC" id="2.7.13.3"/>
    </reaction>
</comment>
<dbReference type="PANTHER" id="PTHR43547">
    <property type="entry name" value="TWO-COMPONENT HISTIDINE KINASE"/>
    <property type="match status" value="1"/>
</dbReference>
<dbReference type="InterPro" id="IPR003594">
    <property type="entry name" value="HATPase_dom"/>
</dbReference>
<dbReference type="InterPro" id="IPR005467">
    <property type="entry name" value="His_kinase_dom"/>
</dbReference>
<dbReference type="KEGG" id="lby:Lbys_2729"/>
<name>E4RQU8_LEAB4</name>
<dbReference type="SUPFAM" id="SSF47384">
    <property type="entry name" value="Homodimeric domain of signal transducing histidine kinase"/>
    <property type="match status" value="1"/>
</dbReference>
<sequence>MKKSTFLILFMIVAMGSLVALQWYFIHNALKVQKEQFDRNVKTALMETAKKIEQEEVLYIAQQRLARKEQGKLLQISGSTSPNTHPYFEKGYIFPGLPDEIFTKEFDKKLDNLGEKIPENKLKASEYINEKLRKENENLKSFIESNSLRESKFQEWNEMTIWLDAKQKGISSPMNMEVVKGVIQDLLFGEREISDRMGILMLDTLLKEELSNLGITIPYRYAVEDKGNIVLASVNTPILENSYRVKLFPSDAFSRFQFLYVYFPDRENQIFRNLLGLVTASTLLVMLVGGIFYYSATSLISERKLAKVKNDFINNMTHELKTPVSSISLALEVIRDKEVPKTPERTDRYLNIIQEENQRLASQIDKVLQMAKLEQEQIELSLEPLDVHDILENVLQNLEVRISSVDCKKCFEAKSSIINADQVHLTNIFYNLLDNALKYSKEHVHLKISTSNPEEGLLQIDIEDKGIGIAQEDQKRIFEKFYRVTHGDIHDVKGFGLGLSYVKSLVELHQGKMRLKSEIDQGSTFTLIFKA</sequence>
<dbReference type="SMART" id="SM00387">
    <property type="entry name" value="HATPase_c"/>
    <property type="match status" value="1"/>
</dbReference>
<dbReference type="EMBL" id="CP002305">
    <property type="protein sequence ID" value="ADQ18391.1"/>
    <property type="molecule type" value="Genomic_DNA"/>
</dbReference>
<dbReference type="Gene3D" id="1.10.287.130">
    <property type="match status" value="1"/>
</dbReference>
<gene>
    <name evidence="8" type="ordered locus">Lbys_2729</name>
</gene>
<dbReference type="OrthoDB" id="1933776at2"/>
<dbReference type="Pfam" id="PF00512">
    <property type="entry name" value="HisKA"/>
    <property type="match status" value="1"/>
</dbReference>
<keyword evidence="6" id="KW-1133">Transmembrane helix</keyword>
<evidence type="ECO:0000313" key="8">
    <source>
        <dbReference type="EMBL" id="ADQ18391.1"/>
    </source>
</evidence>
<reference evidence="8 9" key="2">
    <citation type="journal article" date="2011" name="Stand. Genomic Sci.">
        <title>Complete genome sequence of Leadbetterella byssophila type strain (4M15).</title>
        <authorList>
            <person name="Abt B."/>
            <person name="Teshima H."/>
            <person name="Lucas S."/>
            <person name="Lapidus A."/>
            <person name="Del Rio T.G."/>
            <person name="Nolan M."/>
            <person name="Tice H."/>
            <person name="Cheng J.F."/>
            <person name="Pitluck S."/>
            <person name="Liolios K."/>
            <person name="Pagani I."/>
            <person name="Ivanova N."/>
            <person name="Mavromatis K."/>
            <person name="Pati A."/>
            <person name="Tapia R."/>
            <person name="Han C."/>
            <person name="Goodwin L."/>
            <person name="Chen A."/>
            <person name="Palaniappan K."/>
            <person name="Land M."/>
            <person name="Hauser L."/>
            <person name="Chang Y.J."/>
            <person name="Jeffries C.D."/>
            <person name="Rohde M."/>
            <person name="Goker M."/>
            <person name="Tindall B.J."/>
            <person name="Detter J.C."/>
            <person name="Woyke T."/>
            <person name="Bristow J."/>
            <person name="Eisen J.A."/>
            <person name="Markowitz V."/>
            <person name="Hugenholtz P."/>
            <person name="Klenk H.P."/>
            <person name="Kyrpides N.C."/>
        </authorList>
    </citation>
    <scope>NUCLEOTIDE SEQUENCE [LARGE SCALE GENOMIC DNA]</scope>
    <source>
        <strain evidence="9">DSM 17132 / JCM 16389 / KACC 11308 / NBRC 106382 / 4M15</strain>
    </source>
</reference>
<dbReference type="SUPFAM" id="SSF55874">
    <property type="entry name" value="ATPase domain of HSP90 chaperone/DNA topoisomerase II/histidine kinase"/>
    <property type="match status" value="1"/>
</dbReference>
<dbReference type="GO" id="GO:0000155">
    <property type="term" value="F:phosphorelay sensor kinase activity"/>
    <property type="evidence" value="ECO:0007669"/>
    <property type="project" value="InterPro"/>
</dbReference>